<proteinExistence type="inferred from homology"/>
<dbReference type="Gene3D" id="3.40.50.300">
    <property type="entry name" value="P-loop containing nucleotide triphosphate hydrolases"/>
    <property type="match status" value="1"/>
</dbReference>
<comment type="pathway">
    <text evidence="1 8">Cofactor biosynthesis; adenosylcobalamin biosynthesis; adenosylcobalamin from cob(II)yrinate a,c-diamide: step 2/7.</text>
</comment>
<evidence type="ECO:0000256" key="5">
    <source>
        <dbReference type="ARBA" id="ARBA00024929"/>
    </source>
</evidence>
<name>A0A450RUE0_9GAMM</name>
<comment type="catalytic activity">
    <reaction evidence="7 8">
        <text>2 cob(II)alamin + reduced [electron-transfer flavoprotein] + 2 ATP = 2 adenosylcob(III)alamin + 2 triphosphate + oxidized [electron-transfer flavoprotein] + 3 H(+)</text>
        <dbReference type="Rhea" id="RHEA:28671"/>
        <dbReference type="Rhea" id="RHEA-COMP:10685"/>
        <dbReference type="Rhea" id="RHEA-COMP:10686"/>
        <dbReference type="ChEBI" id="CHEBI:15378"/>
        <dbReference type="ChEBI" id="CHEBI:16304"/>
        <dbReference type="ChEBI" id="CHEBI:18036"/>
        <dbReference type="ChEBI" id="CHEBI:18408"/>
        <dbReference type="ChEBI" id="CHEBI:30616"/>
        <dbReference type="ChEBI" id="CHEBI:57692"/>
        <dbReference type="ChEBI" id="CHEBI:58307"/>
        <dbReference type="EC" id="2.5.1.17"/>
    </reaction>
</comment>
<gene>
    <name evidence="9" type="ORF">BECKFW1821A_GA0114235_100247</name>
</gene>
<dbReference type="AlphaFoldDB" id="A0A450RUE0"/>
<reference evidence="9" key="1">
    <citation type="submission" date="2019-02" db="EMBL/GenBank/DDBJ databases">
        <authorList>
            <person name="Gruber-Vodicka R. H."/>
            <person name="Seah K. B. B."/>
        </authorList>
    </citation>
    <scope>NUCLEOTIDE SEQUENCE</scope>
    <source>
        <strain evidence="9">BECK_BZ15</strain>
    </source>
</reference>
<dbReference type="SUPFAM" id="SSF52540">
    <property type="entry name" value="P-loop containing nucleoside triphosphate hydrolases"/>
    <property type="match status" value="1"/>
</dbReference>
<dbReference type="NCBIfam" id="NF004637">
    <property type="entry name" value="PRK05986.1"/>
    <property type="match status" value="1"/>
</dbReference>
<dbReference type="PANTHER" id="PTHR46638:SF1">
    <property type="entry name" value="CORRINOID ADENOSYLTRANSFERASE"/>
    <property type="match status" value="1"/>
</dbReference>
<dbReference type="GO" id="GO:0008817">
    <property type="term" value="F:corrinoid adenosyltransferase activity"/>
    <property type="evidence" value="ECO:0007669"/>
    <property type="project" value="UniProtKB-UniRule"/>
</dbReference>
<evidence type="ECO:0000256" key="3">
    <source>
        <dbReference type="ARBA" id="ARBA00012454"/>
    </source>
</evidence>
<organism evidence="9">
    <name type="scientific">Candidatus Kentrum sp. FW</name>
    <dbReference type="NCBI Taxonomy" id="2126338"/>
    <lineage>
        <taxon>Bacteria</taxon>
        <taxon>Pseudomonadati</taxon>
        <taxon>Pseudomonadota</taxon>
        <taxon>Gammaproteobacteria</taxon>
        <taxon>Candidatus Kentrum</taxon>
    </lineage>
</organism>
<keyword evidence="8" id="KW-0547">Nucleotide-binding</keyword>
<keyword evidence="8 9" id="KW-0808">Transferase</keyword>
<comment type="similarity">
    <text evidence="2 8">Belongs to the Cob(I)alamin adenosyltransferase family.</text>
</comment>
<dbReference type="CDD" id="cd00561">
    <property type="entry name" value="CobA_ACA"/>
    <property type="match status" value="1"/>
</dbReference>
<comment type="subcellular location">
    <subcellularLocation>
        <location evidence="8">Cytoplasm</location>
    </subcellularLocation>
</comment>
<dbReference type="InterPro" id="IPR003724">
    <property type="entry name" value="CblAdoTrfase_CobA"/>
</dbReference>
<sequence>MKGYVQVYTGNGKGKTTAAFGLALRSAGAGLKVFIAQFVKGMKYSELESIGWLRDRITLHQYGRNCFIHRDPTEEDVALARDGLDRTRRAILSRDWDVVILDEANIAVYFELFPVEELLTLIEEKPEHVELVITGRYADERLIERADLVTEMREVKHYYAGGVKARAGIEK</sequence>
<comment type="function">
    <text evidence="5 8">Required for both de novo synthesis of the corrin ring for the assimilation of exogenous corrinoids. Participates in the adenosylation of a variety of incomplete and complete corrinoids.</text>
</comment>
<evidence type="ECO:0000256" key="7">
    <source>
        <dbReference type="ARBA" id="ARBA00048692"/>
    </source>
</evidence>
<keyword evidence="8" id="KW-0169">Cobalamin biosynthesis</keyword>
<dbReference type="NCBIfam" id="TIGR00708">
    <property type="entry name" value="cobA"/>
    <property type="match status" value="1"/>
</dbReference>
<evidence type="ECO:0000313" key="9">
    <source>
        <dbReference type="EMBL" id="VFJ42698.1"/>
    </source>
</evidence>
<dbReference type="EC" id="2.5.1.17" evidence="3 8"/>
<dbReference type="GO" id="GO:0009236">
    <property type="term" value="P:cobalamin biosynthetic process"/>
    <property type="evidence" value="ECO:0007669"/>
    <property type="project" value="UniProtKB-UniRule"/>
</dbReference>
<comment type="catalytic activity">
    <reaction evidence="6 8">
        <text>2 cob(II)yrinate a,c diamide + reduced [electron-transfer flavoprotein] + 2 ATP = 2 adenosylcob(III)yrinate a,c-diamide + 2 triphosphate + oxidized [electron-transfer flavoprotein] + 3 H(+)</text>
        <dbReference type="Rhea" id="RHEA:11528"/>
        <dbReference type="Rhea" id="RHEA-COMP:10685"/>
        <dbReference type="Rhea" id="RHEA-COMP:10686"/>
        <dbReference type="ChEBI" id="CHEBI:15378"/>
        <dbReference type="ChEBI" id="CHEBI:18036"/>
        <dbReference type="ChEBI" id="CHEBI:30616"/>
        <dbReference type="ChEBI" id="CHEBI:57692"/>
        <dbReference type="ChEBI" id="CHEBI:58307"/>
        <dbReference type="ChEBI" id="CHEBI:58503"/>
        <dbReference type="ChEBI" id="CHEBI:58537"/>
        <dbReference type="EC" id="2.5.1.17"/>
    </reaction>
</comment>
<keyword evidence="4 8" id="KW-0627">Porphyrin biosynthesis</keyword>
<evidence type="ECO:0000256" key="4">
    <source>
        <dbReference type="ARBA" id="ARBA00023244"/>
    </source>
</evidence>
<dbReference type="Pfam" id="PF02572">
    <property type="entry name" value="CobA_CobO_BtuR"/>
    <property type="match status" value="1"/>
</dbReference>
<evidence type="ECO:0000256" key="1">
    <source>
        <dbReference type="ARBA" id="ARBA00005121"/>
    </source>
</evidence>
<evidence type="ECO:0000256" key="6">
    <source>
        <dbReference type="ARBA" id="ARBA00048555"/>
    </source>
</evidence>
<dbReference type="PANTHER" id="PTHR46638">
    <property type="entry name" value="CORRINOID ADENOSYLTRANSFERASE"/>
    <property type="match status" value="1"/>
</dbReference>
<dbReference type="UniPathway" id="UPA00148">
    <property type="reaction ID" value="UER00233"/>
</dbReference>
<dbReference type="EMBL" id="CAADEW010000002">
    <property type="protein sequence ID" value="VFJ42698.1"/>
    <property type="molecule type" value="Genomic_DNA"/>
</dbReference>
<dbReference type="GO" id="GO:0006779">
    <property type="term" value="P:porphyrin-containing compound biosynthetic process"/>
    <property type="evidence" value="ECO:0007669"/>
    <property type="project" value="UniProtKB-UniRule"/>
</dbReference>
<keyword evidence="8" id="KW-0963">Cytoplasm</keyword>
<keyword evidence="8" id="KW-0067">ATP-binding</keyword>
<protein>
    <recommendedName>
        <fullName evidence="3 8">Corrinoid adenosyltransferase</fullName>
        <ecNumber evidence="3 8">2.5.1.17</ecNumber>
    </recommendedName>
    <alternativeName>
        <fullName evidence="8">Cob(II)alamin adenosyltransferase</fullName>
    </alternativeName>
    <alternativeName>
        <fullName evidence="8">Cob(II)yrinic acid a,c-diamide adenosyltransferase</fullName>
    </alternativeName>
</protein>
<dbReference type="InterPro" id="IPR027417">
    <property type="entry name" value="P-loop_NTPase"/>
</dbReference>
<dbReference type="GO" id="GO:0005524">
    <property type="term" value="F:ATP binding"/>
    <property type="evidence" value="ECO:0007669"/>
    <property type="project" value="UniProtKB-UniRule"/>
</dbReference>
<dbReference type="GO" id="GO:0005737">
    <property type="term" value="C:cytoplasm"/>
    <property type="evidence" value="ECO:0007669"/>
    <property type="project" value="UniProtKB-SubCell"/>
</dbReference>
<evidence type="ECO:0000256" key="2">
    <source>
        <dbReference type="ARBA" id="ARBA00007487"/>
    </source>
</evidence>
<accession>A0A450RUE0</accession>
<evidence type="ECO:0000256" key="8">
    <source>
        <dbReference type="PIRNR" id="PIRNR015617"/>
    </source>
</evidence>
<dbReference type="PIRSF" id="PIRSF015617">
    <property type="entry name" value="Adensltrnsf_CobA"/>
    <property type="match status" value="1"/>
</dbReference>